<evidence type="ECO:0000256" key="3">
    <source>
        <dbReference type="ARBA" id="ARBA00022857"/>
    </source>
</evidence>
<name>E8MYE0_ANATU</name>
<organism evidence="7 8">
    <name type="scientific">Anaerolinea thermophila (strain DSM 14523 / JCM 11388 / NBRC 100420 / UNI-1)</name>
    <dbReference type="NCBI Taxonomy" id="926569"/>
    <lineage>
        <taxon>Bacteria</taxon>
        <taxon>Bacillati</taxon>
        <taxon>Chloroflexota</taxon>
        <taxon>Anaerolineae</taxon>
        <taxon>Anaerolineales</taxon>
        <taxon>Anaerolineaceae</taxon>
        <taxon>Anaerolinea</taxon>
    </lineage>
</organism>
<feature type="binding site" evidence="6">
    <location>
        <position position="174"/>
    </location>
    <ligand>
        <name>NAD(+)</name>
        <dbReference type="ChEBI" id="CHEBI:57540"/>
    </ligand>
</feature>
<dbReference type="InterPro" id="IPR016064">
    <property type="entry name" value="NAD/diacylglycerol_kinase_sf"/>
</dbReference>
<dbReference type="GO" id="GO:0005737">
    <property type="term" value="C:cytoplasm"/>
    <property type="evidence" value="ECO:0007669"/>
    <property type="project" value="UniProtKB-SubCell"/>
</dbReference>
<comment type="caution">
    <text evidence="6">Lacks conserved residue(s) required for the propagation of feature annotation.</text>
</comment>
<dbReference type="eggNOG" id="COG0061">
    <property type="taxonomic scope" value="Bacteria"/>
</dbReference>
<dbReference type="OrthoDB" id="9774737at2"/>
<dbReference type="Proteomes" id="UP000008922">
    <property type="component" value="Chromosome"/>
</dbReference>
<feature type="active site" description="Proton acceptor" evidence="6">
    <location>
        <position position="70"/>
    </location>
</feature>
<dbReference type="GO" id="GO:0046872">
    <property type="term" value="F:metal ion binding"/>
    <property type="evidence" value="ECO:0007669"/>
    <property type="project" value="UniProtKB-UniRule"/>
</dbReference>
<evidence type="ECO:0000256" key="6">
    <source>
        <dbReference type="HAMAP-Rule" id="MF_00361"/>
    </source>
</evidence>
<dbReference type="InterPro" id="IPR017437">
    <property type="entry name" value="ATP-NAD_kinase_PpnK-typ_C"/>
</dbReference>
<comment type="similarity">
    <text evidence="6">Belongs to the NAD kinase family.</text>
</comment>
<feature type="binding site" evidence="6">
    <location>
        <begin position="144"/>
        <end position="145"/>
    </location>
    <ligand>
        <name>NAD(+)</name>
        <dbReference type="ChEBI" id="CHEBI:57540"/>
    </ligand>
</feature>
<keyword evidence="1 6" id="KW-0808">Transferase</keyword>
<dbReference type="InParanoid" id="E8MYE0"/>
<comment type="cofactor">
    <cofactor evidence="6">
        <name>a divalent metal cation</name>
        <dbReference type="ChEBI" id="CHEBI:60240"/>
    </cofactor>
</comment>
<gene>
    <name evidence="6" type="primary">nadK</name>
    <name evidence="7" type="synonym">ppnK</name>
    <name evidence="7" type="ordered locus">ANT_00510</name>
</gene>
<comment type="catalytic activity">
    <reaction evidence="5 6">
        <text>NAD(+) + ATP = ADP + NADP(+) + H(+)</text>
        <dbReference type="Rhea" id="RHEA:18629"/>
        <dbReference type="ChEBI" id="CHEBI:15378"/>
        <dbReference type="ChEBI" id="CHEBI:30616"/>
        <dbReference type="ChEBI" id="CHEBI:57540"/>
        <dbReference type="ChEBI" id="CHEBI:58349"/>
        <dbReference type="ChEBI" id="CHEBI:456216"/>
        <dbReference type="EC" id="2.7.1.23"/>
    </reaction>
</comment>
<dbReference type="HOGENOM" id="CLU_008831_0_1_0"/>
<evidence type="ECO:0000256" key="1">
    <source>
        <dbReference type="ARBA" id="ARBA00022679"/>
    </source>
</evidence>
<dbReference type="EMBL" id="AP012029">
    <property type="protein sequence ID" value="BAJ62085.1"/>
    <property type="molecule type" value="Genomic_DNA"/>
</dbReference>
<dbReference type="Gene3D" id="2.60.200.30">
    <property type="entry name" value="Probable inorganic polyphosphate/atp-NAD kinase, domain 2"/>
    <property type="match status" value="1"/>
</dbReference>
<dbReference type="HAMAP" id="MF_00361">
    <property type="entry name" value="NAD_kinase"/>
    <property type="match status" value="1"/>
</dbReference>
<keyword evidence="4 6" id="KW-0520">NAD</keyword>
<dbReference type="InterPro" id="IPR017438">
    <property type="entry name" value="ATP-NAD_kinase_N"/>
</dbReference>
<dbReference type="Gene3D" id="3.40.50.10330">
    <property type="entry name" value="Probable inorganic polyphosphate/atp-NAD kinase, domain 1"/>
    <property type="match status" value="1"/>
</dbReference>
<accession>E8MYE0</accession>
<dbReference type="AlphaFoldDB" id="E8MYE0"/>
<evidence type="ECO:0000313" key="8">
    <source>
        <dbReference type="Proteomes" id="UP000008922"/>
    </source>
</evidence>
<sequence length="294" mass="32119">MDSHSHPVPQRILILAYPATPGALEQVEPLMTYLKDAGVPQVAGGSFLDKDLLERLQAKDFDLLIALGGDGTMLRAGHLCAPLGIPVLGINMGRVGFLTEIRKEEWQQGMDLLLQGRYRLEERMMLKAELWRGETSLGSWLVLNEVVVCRGRFVRPIRVQACVDGYTLTTYVADGVIAATPTGSTAYALAAGGPIMPPELRNILLIPVAPHLSMDRAIILSQGACVELRVQTDAEHEAVVSVDGHSPLPLENGDQVSVQSSDLTVHFVRFEDPGYFYRNITAYMEQNPSTGARS</sequence>
<feature type="binding site" evidence="6">
    <location>
        <position position="155"/>
    </location>
    <ligand>
        <name>NAD(+)</name>
        <dbReference type="ChEBI" id="CHEBI:57540"/>
    </ligand>
</feature>
<evidence type="ECO:0000256" key="4">
    <source>
        <dbReference type="ARBA" id="ARBA00023027"/>
    </source>
</evidence>
<dbReference type="Pfam" id="PF20143">
    <property type="entry name" value="NAD_kinase_C"/>
    <property type="match status" value="1"/>
</dbReference>
<comment type="subcellular location">
    <subcellularLocation>
        <location evidence="6">Cytoplasm</location>
    </subcellularLocation>
</comment>
<evidence type="ECO:0000313" key="7">
    <source>
        <dbReference type="EMBL" id="BAJ62085.1"/>
    </source>
</evidence>
<dbReference type="GO" id="GO:0019674">
    <property type="term" value="P:NAD+ metabolic process"/>
    <property type="evidence" value="ECO:0007669"/>
    <property type="project" value="InterPro"/>
</dbReference>
<keyword evidence="8" id="KW-1185">Reference proteome</keyword>
<dbReference type="PANTHER" id="PTHR20275">
    <property type="entry name" value="NAD KINASE"/>
    <property type="match status" value="1"/>
</dbReference>
<evidence type="ECO:0000256" key="2">
    <source>
        <dbReference type="ARBA" id="ARBA00022777"/>
    </source>
</evidence>
<keyword evidence="2 6" id="KW-0418">Kinase</keyword>
<dbReference type="SUPFAM" id="SSF111331">
    <property type="entry name" value="NAD kinase/diacylglycerol kinase-like"/>
    <property type="match status" value="1"/>
</dbReference>
<feature type="binding site" evidence="6">
    <location>
        <begin position="70"/>
        <end position="71"/>
    </location>
    <ligand>
        <name>NAD(+)</name>
        <dbReference type="ChEBI" id="CHEBI:57540"/>
    </ligand>
</feature>
<protein>
    <recommendedName>
        <fullName evidence="6">NAD kinase</fullName>
        <ecNumber evidence="6">2.7.1.23</ecNumber>
    </recommendedName>
    <alternativeName>
        <fullName evidence="6">ATP-dependent NAD kinase</fullName>
    </alternativeName>
</protein>
<comment type="function">
    <text evidence="6">Involved in the regulation of the intracellular balance of NAD and NADP, and is a key enzyme in the biosynthesis of NADP. Catalyzes specifically the phosphorylation on 2'-hydroxyl of the adenosine moiety of NAD to yield NADP.</text>
</comment>
<keyword evidence="6" id="KW-0547">Nucleotide-binding</keyword>
<keyword evidence="3 6" id="KW-0521">NADP</keyword>
<dbReference type="PANTHER" id="PTHR20275:SF0">
    <property type="entry name" value="NAD KINASE"/>
    <property type="match status" value="1"/>
</dbReference>
<dbReference type="Pfam" id="PF01513">
    <property type="entry name" value="NAD_kinase"/>
    <property type="match status" value="1"/>
</dbReference>
<dbReference type="KEGG" id="atm:ANT_00510"/>
<evidence type="ECO:0000256" key="5">
    <source>
        <dbReference type="ARBA" id="ARBA00047925"/>
    </source>
</evidence>
<proteinExistence type="inferred from homology"/>
<keyword evidence="6" id="KW-0963">Cytoplasm</keyword>
<feature type="binding site" evidence="6">
    <location>
        <position position="209"/>
    </location>
    <ligand>
        <name>NAD(+)</name>
        <dbReference type="ChEBI" id="CHEBI:57540"/>
    </ligand>
</feature>
<dbReference type="FunCoup" id="E8MYE0">
    <property type="interactions" value="410"/>
</dbReference>
<dbReference type="EC" id="2.7.1.23" evidence="6"/>
<keyword evidence="6" id="KW-0067">ATP-binding</keyword>
<dbReference type="GO" id="GO:0051287">
    <property type="term" value="F:NAD binding"/>
    <property type="evidence" value="ECO:0007669"/>
    <property type="project" value="UniProtKB-ARBA"/>
</dbReference>
<dbReference type="STRING" id="926569.ANT_00510"/>
<dbReference type="GO" id="GO:0006741">
    <property type="term" value="P:NADP+ biosynthetic process"/>
    <property type="evidence" value="ECO:0007669"/>
    <property type="project" value="UniProtKB-UniRule"/>
</dbReference>
<feature type="binding site" evidence="6">
    <location>
        <position position="75"/>
    </location>
    <ligand>
        <name>NAD(+)</name>
        <dbReference type="ChEBI" id="CHEBI:57540"/>
    </ligand>
</feature>
<dbReference type="GO" id="GO:0005524">
    <property type="term" value="F:ATP binding"/>
    <property type="evidence" value="ECO:0007669"/>
    <property type="project" value="UniProtKB-KW"/>
</dbReference>
<reference evidence="7 8" key="1">
    <citation type="submission" date="2010-12" db="EMBL/GenBank/DDBJ databases">
        <title>Whole genome sequence of Anaerolinea thermophila UNI-1.</title>
        <authorList>
            <person name="Narita-Yamada S."/>
            <person name="Kishi E."/>
            <person name="Watanabe Y."/>
            <person name="Takasaki K."/>
            <person name="Ankai A."/>
            <person name="Oguchi A."/>
            <person name="Fukui S."/>
            <person name="Takahashi M."/>
            <person name="Yashiro I."/>
            <person name="Hosoyama A."/>
            <person name="Sekiguchi Y."/>
            <person name="Hanada S."/>
            <person name="Fujita N."/>
        </authorList>
    </citation>
    <scope>NUCLEOTIDE SEQUENCE [LARGE SCALE GENOMIC DNA]</scope>
    <source>
        <strain evidence="8">DSM 14523 / JCM 11388 / NBRC 100420 / UNI-1</strain>
    </source>
</reference>
<dbReference type="GO" id="GO:0003951">
    <property type="term" value="F:NAD+ kinase activity"/>
    <property type="evidence" value="ECO:0007669"/>
    <property type="project" value="UniProtKB-UniRule"/>
</dbReference>
<dbReference type="RefSeq" id="WP_013558483.1">
    <property type="nucleotide sequence ID" value="NC_014960.1"/>
</dbReference>
<dbReference type="InterPro" id="IPR002504">
    <property type="entry name" value="NADK"/>
</dbReference>